<dbReference type="Gene3D" id="3.30.70.100">
    <property type="match status" value="1"/>
</dbReference>
<dbReference type="PANTHER" id="PTHR30221:SF20">
    <property type="entry name" value="SMALL-CONDUCTANCE MECHANOSENSITIVE CHANNEL"/>
    <property type="match status" value="1"/>
</dbReference>
<dbReference type="InterPro" id="IPR010920">
    <property type="entry name" value="LSM_dom_sf"/>
</dbReference>
<sequence>MADNTTEILVGNAFLDTPLFGEITYGNLLAAILILVGTYVVAKVLSVIVMRVLAGKVEVSNSTFLAKIVRWLTYFVGIVAASPFLHIDFSGLIVAGGILAFAISFASQSTLSNFVAGVLLMFERPVGVGDNISVNGTEGYVEDIGILSTTIRTYSGIFVRIPNESMFTSDITNYVAHIARRFDYDIGIRYSDDADKAIKVIKGIIEKHPYALKNPGPSVYVDELGNNSINLKVRIWAPSAFWWDVRTDLLWKIFQALRKADIDIPFPQLTLWYGQEPPKPSKAGKGSGFTPQEVLGKSEVSPENAVKVIK</sequence>
<dbReference type="PANTHER" id="PTHR30221">
    <property type="entry name" value="SMALL-CONDUCTANCE MECHANOSENSITIVE CHANNEL"/>
    <property type="match status" value="1"/>
</dbReference>
<keyword evidence="4 8" id="KW-0812">Transmembrane</keyword>
<dbReference type="AlphaFoldDB" id="A2SU56"/>
<dbReference type="RefSeq" id="WP_011834065.1">
    <property type="nucleotide sequence ID" value="NC_008942.1"/>
</dbReference>
<evidence type="ECO:0000259" key="9">
    <source>
        <dbReference type="Pfam" id="PF00924"/>
    </source>
</evidence>
<dbReference type="GO" id="GO:0005886">
    <property type="term" value="C:plasma membrane"/>
    <property type="evidence" value="ECO:0007669"/>
    <property type="project" value="UniProtKB-SubCell"/>
</dbReference>
<dbReference type="SUPFAM" id="SSF82689">
    <property type="entry name" value="Mechanosensitive channel protein MscS (YggB), C-terminal domain"/>
    <property type="match status" value="1"/>
</dbReference>
<evidence type="ECO:0000256" key="2">
    <source>
        <dbReference type="ARBA" id="ARBA00008017"/>
    </source>
</evidence>
<feature type="domain" description="Mechanosensitive ion channel transmembrane helices 2/3" evidence="11">
    <location>
        <begin position="67"/>
        <end position="108"/>
    </location>
</feature>
<evidence type="ECO:0000256" key="6">
    <source>
        <dbReference type="ARBA" id="ARBA00023136"/>
    </source>
</evidence>
<dbReference type="Pfam" id="PF21088">
    <property type="entry name" value="MS_channel_1st"/>
    <property type="match status" value="1"/>
</dbReference>
<comment type="subcellular location">
    <subcellularLocation>
        <location evidence="1">Cell membrane</location>
        <topology evidence="1">Multi-pass membrane protein</topology>
    </subcellularLocation>
</comment>
<gene>
    <name evidence="12" type="ordered locus">Mlab_1701</name>
</gene>
<dbReference type="GeneID" id="4794870"/>
<evidence type="ECO:0000259" key="10">
    <source>
        <dbReference type="Pfam" id="PF21082"/>
    </source>
</evidence>
<dbReference type="InterPro" id="IPR011066">
    <property type="entry name" value="MscS_channel_C_sf"/>
</dbReference>
<keyword evidence="6 8" id="KW-0472">Membrane</keyword>
<dbReference type="InterPro" id="IPR049142">
    <property type="entry name" value="MS_channel_1st"/>
</dbReference>
<dbReference type="InterPro" id="IPR045275">
    <property type="entry name" value="MscS_archaea/bacteria_type"/>
</dbReference>
<dbReference type="InterPro" id="IPR049278">
    <property type="entry name" value="MS_channel_C"/>
</dbReference>
<dbReference type="Proteomes" id="UP000000365">
    <property type="component" value="Chromosome"/>
</dbReference>
<feature type="domain" description="Mechanosensitive ion channel MscS C-terminal" evidence="10">
    <location>
        <begin position="183"/>
        <end position="264"/>
    </location>
</feature>
<evidence type="ECO:0000256" key="5">
    <source>
        <dbReference type="ARBA" id="ARBA00022989"/>
    </source>
</evidence>
<dbReference type="Pfam" id="PF21082">
    <property type="entry name" value="MS_channel_3rd"/>
    <property type="match status" value="1"/>
</dbReference>
<feature type="domain" description="Mechanosensitive ion channel MscS" evidence="9">
    <location>
        <begin position="110"/>
        <end position="175"/>
    </location>
</feature>
<reference evidence="12 13" key="1">
    <citation type="journal article" date="2009" name="Stand. Genomic Sci.">
        <title>Complete genome sequence of Methanocorpusculum labreanum type strain Z.</title>
        <authorList>
            <person name="Anderson I.J."/>
            <person name="Sieprawska-Lupa M."/>
            <person name="Goltsman E."/>
            <person name="Lapidus A."/>
            <person name="Copeland A."/>
            <person name="Glavina Del Rio T."/>
            <person name="Tice H."/>
            <person name="Dalin E."/>
            <person name="Barry K."/>
            <person name="Pitluck S."/>
            <person name="Hauser L."/>
            <person name="Land M."/>
            <person name="Lucas S."/>
            <person name="Richardson P."/>
            <person name="Whitman W.B."/>
            <person name="Kyrpides N.C."/>
        </authorList>
    </citation>
    <scope>NUCLEOTIDE SEQUENCE [LARGE SCALE GENOMIC DNA]</scope>
    <source>
        <strain evidence="13">ATCC 43576 / DSM 4855 / Z</strain>
    </source>
</reference>
<dbReference type="eggNOG" id="arCOG01568">
    <property type="taxonomic scope" value="Archaea"/>
</dbReference>
<evidence type="ECO:0000256" key="3">
    <source>
        <dbReference type="ARBA" id="ARBA00022475"/>
    </source>
</evidence>
<dbReference type="InterPro" id="IPR006685">
    <property type="entry name" value="MscS_channel_2nd"/>
</dbReference>
<evidence type="ECO:0000313" key="13">
    <source>
        <dbReference type="Proteomes" id="UP000000365"/>
    </source>
</evidence>
<feature type="transmembrane region" description="Helical" evidence="8">
    <location>
        <begin position="28"/>
        <end position="50"/>
    </location>
</feature>
<dbReference type="EMBL" id="CP000559">
    <property type="protein sequence ID" value="ABN07862.1"/>
    <property type="molecule type" value="Genomic_DNA"/>
</dbReference>
<evidence type="ECO:0000256" key="1">
    <source>
        <dbReference type="ARBA" id="ARBA00004651"/>
    </source>
</evidence>
<name>A2SU56_METLZ</name>
<dbReference type="HOGENOM" id="CLU_037945_1_0_2"/>
<organism evidence="12 13">
    <name type="scientific">Methanocorpusculum labreanum (strain ATCC 43576 / DSM 4855 / Z)</name>
    <dbReference type="NCBI Taxonomy" id="410358"/>
    <lineage>
        <taxon>Archaea</taxon>
        <taxon>Methanobacteriati</taxon>
        <taxon>Methanobacteriota</taxon>
        <taxon>Stenosarchaea group</taxon>
        <taxon>Methanomicrobia</taxon>
        <taxon>Methanomicrobiales</taxon>
        <taxon>Methanocorpusculaceae</taxon>
        <taxon>Methanocorpusculum</taxon>
    </lineage>
</organism>
<dbReference type="InterPro" id="IPR011014">
    <property type="entry name" value="MscS_channel_TM-2"/>
</dbReference>
<comment type="similarity">
    <text evidence="2">Belongs to the MscS (TC 1.A.23) family.</text>
</comment>
<keyword evidence="13" id="KW-1185">Reference proteome</keyword>
<accession>A2SU56</accession>
<feature type="transmembrane region" description="Helical" evidence="8">
    <location>
        <begin position="93"/>
        <end position="122"/>
    </location>
</feature>
<evidence type="ECO:0000313" key="12">
    <source>
        <dbReference type="EMBL" id="ABN07862.1"/>
    </source>
</evidence>
<dbReference type="OrthoDB" id="31543at2157"/>
<feature type="region of interest" description="Disordered" evidence="7">
    <location>
        <begin position="277"/>
        <end position="310"/>
    </location>
</feature>
<feature type="transmembrane region" description="Helical" evidence="8">
    <location>
        <begin position="71"/>
        <end position="87"/>
    </location>
</feature>
<dbReference type="KEGG" id="mla:Mlab_1701"/>
<evidence type="ECO:0000259" key="11">
    <source>
        <dbReference type="Pfam" id="PF21088"/>
    </source>
</evidence>
<dbReference type="Gene3D" id="1.10.287.1260">
    <property type="match status" value="1"/>
</dbReference>
<dbReference type="STRING" id="410358.Mlab_1701"/>
<evidence type="ECO:0000256" key="4">
    <source>
        <dbReference type="ARBA" id="ARBA00022692"/>
    </source>
</evidence>
<evidence type="ECO:0000256" key="8">
    <source>
        <dbReference type="SAM" id="Phobius"/>
    </source>
</evidence>
<keyword evidence="5 8" id="KW-1133">Transmembrane helix</keyword>
<dbReference type="Pfam" id="PF00924">
    <property type="entry name" value="MS_channel_2nd"/>
    <property type="match status" value="1"/>
</dbReference>
<dbReference type="Gene3D" id="2.30.30.60">
    <property type="match status" value="1"/>
</dbReference>
<evidence type="ECO:0000256" key="7">
    <source>
        <dbReference type="SAM" id="MobiDB-lite"/>
    </source>
</evidence>
<dbReference type="GO" id="GO:0008381">
    <property type="term" value="F:mechanosensitive monoatomic ion channel activity"/>
    <property type="evidence" value="ECO:0007669"/>
    <property type="project" value="InterPro"/>
</dbReference>
<keyword evidence="3" id="KW-1003">Cell membrane</keyword>
<protein>
    <submittedName>
        <fullName evidence="12">MscS Mechanosensitive ion channel</fullName>
    </submittedName>
</protein>
<proteinExistence type="inferred from homology"/>
<dbReference type="SUPFAM" id="SSF50182">
    <property type="entry name" value="Sm-like ribonucleoproteins"/>
    <property type="match status" value="1"/>
</dbReference>
<dbReference type="SUPFAM" id="SSF82861">
    <property type="entry name" value="Mechanosensitive channel protein MscS (YggB), transmembrane region"/>
    <property type="match status" value="1"/>
</dbReference>
<dbReference type="InterPro" id="IPR023408">
    <property type="entry name" value="MscS_beta-dom_sf"/>
</dbReference>